<accession>A0A151M643</accession>
<proteinExistence type="predicted"/>
<keyword evidence="2" id="KW-1185">Reference proteome</keyword>
<evidence type="ECO:0000313" key="2">
    <source>
        <dbReference type="Proteomes" id="UP000050525"/>
    </source>
</evidence>
<protein>
    <submittedName>
        <fullName evidence="1">Uncharacterized protein</fullName>
    </submittedName>
</protein>
<sequence length="70" mass="7964">MTNNLFHYGRIELGPPELKEVKIIEPQDTLELSWISCSEVFCICATLPQVGYQKQNDASKYKRLASSSFP</sequence>
<organism evidence="1 2">
    <name type="scientific">Alligator mississippiensis</name>
    <name type="common">American alligator</name>
    <dbReference type="NCBI Taxonomy" id="8496"/>
    <lineage>
        <taxon>Eukaryota</taxon>
        <taxon>Metazoa</taxon>
        <taxon>Chordata</taxon>
        <taxon>Craniata</taxon>
        <taxon>Vertebrata</taxon>
        <taxon>Euteleostomi</taxon>
        <taxon>Archelosauria</taxon>
        <taxon>Archosauria</taxon>
        <taxon>Crocodylia</taxon>
        <taxon>Alligatoridae</taxon>
        <taxon>Alligatorinae</taxon>
        <taxon>Alligator</taxon>
    </lineage>
</organism>
<dbReference type="Proteomes" id="UP000050525">
    <property type="component" value="Unassembled WGS sequence"/>
</dbReference>
<dbReference type="AlphaFoldDB" id="A0A151M643"/>
<comment type="caution">
    <text evidence="1">The sequence shown here is derived from an EMBL/GenBank/DDBJ whole genome shotgun (WGS) entry which is preliminary data.</text>
</comment>
<evidence type="ECO:0000313" key="1">
    <source>
        <dbReference type="EMBL" id="KYO19983.1"/>
    </source>
</evidence>
<dbReference type="EMBL" id="AKHW03006464">
    <property type="protein sequence ID" value="KYO19983.1"/>
    <property type="molecule type" value="Genomic_DNA"/>
</dbReference>
<reference evidence="1 2" key="1">
    <citation type="journal article" date="2012" name="Genome Biol.">
        <title>Sequencing three crocodilian genomes to illuminate the evolution of archosaurs and amniotes.</title>
        <authorList>
            <person name="St John J.A."/>
            <person name="Braun E.L."/>
            <person name="Isberg S.R."/>
            <person name="Miles L.G."/>
            <person name="Chong A.Y."/>
            <person name="Gongora J."/>
            <person name="Dalzell P."/>
            <person name="Moran C."/>
            <person name="Bed'hom B."/>
            <person name="Abzhanov A."/>
            <person name="Burgess S.C."/>
            <person name="Cooksey A.M."/>
            <person name="Castoe T.A."/>
            <person name="Crawford N.G."/>
            <person name="Densmore L.D."/>
            <person name="Drew J.C."/>
            <person name="Edwards S.V."/>
            <person name="Faircloth B.C."/>
            <person name="Fujita M.K."/>
            <person name="Greenwold M.J."/>
            <person name="Hoffmann F.G."/>
            <person name="Howard J.M."/>
            <person name="Iguchi T."/>
            <person name="Janes D.E."/>
            <person name="Khan S.Y."/>
            <person name="Kohno S."/>
            <person name="de Koning A.J."/>
            <person name="Lance S.L."/>
            <person name="McCarthy F.M."/>
            <person name="McCormack J.E."/>
            <person name="Merchant M.E."/>
            <person name="Peterson D.G."/>
            <person name="Pollock D.D."/>
            <person name="Pourmand N."/>
            <person name="Raney B.J."/>
            <person name="Roessler K.A."/>
            <person name="Sanford J.R."/>
            <person name="Sawyer R.H."/>
            <person name="Schmidt C.J."/>
            <person name="Triplett E.W."/>
            <person name="Tuberville T.D."/>
            <person name="Venegas-Anaya M."/>
            <person name="Howard J.T."/>
            <person name="Jarvis E.D."/>
            <person name="Guillette L.J.Jr."/>
            <person name="Glenn T.C."/>
            <person name="Green R.E."/>
            <person name="Ray D.A."/>
        </authorList>
    </citation>
    <scope>NUCLEOTIDE SEQUENCE [LARGE SCALE GENOMIC DNA]</scope>
    <source>
        <strain evidence="1">KSC_2009_1</strain>
    </source>
</reference>
<name>A0A151M643_ALLMI</name>
<gene>
    <name evidence="1" type="ORF">Y1Q_0007012</name>
</gene>